<organism evidence="2 3">
    <name type="scientific">Kroppenstedtia eburnea</name>
    <dbReference type="NCBI Taxonomy" id="714067"/>
    <lineage>
        <taxon>Bacteria</taxon>
        <taxon>Bacillati</taxon>
        <taxon>Bacillota</taxon>
        <taxon>Bacilli</taxon>
        <taxon>Bacillales</taxon>
        <taxon>Thermoactinomycetaceae</taxon>
        <taxon>Kroppenstedtia</taxon>
    </lineage>
</organism>
<dbReference type="EMBL" id="FTOD01000006">
    <property type="protein sequence ID" value="SIS86377.1"/>
    <property type="molecule type" value="Genomic_DNA"/>
</dbReference>
<dbReference type="SMART" id="SM00028">
    <property type="entry name" value="TPR"/>
    <property type="match status" value="6"/>
</dbReference>
<reference evidence="3" key="1">
    <citation type="submission" date="2017-01" db="EMBL/GenBank/DDBJ databases">
        <authorList>
            <person name="Varghese N."/>
            <person name="Submissions S."/>
        </authorList>
    </citation>
    <scope>NUCLEOTIDE SEQUENCE [LARGE SCALE GENOMIC DNA]</scope>
    <source>
        <strain evidence="3">DSM 45196</strain>
    </source>
</reference>
<dbReference type="GO" id="GO:0003677">
    <property type="term" value="F:DNA binding"/>
    <property type="evidence" value="ECO:0007669"/>
    <property type="project" value="InterPro"/>
</dbReference>
<feature type="domain" description="HTH cro/C1-type" evidence="1">
    <location>
        <begin position="26"/>
        <end position="80"/>
    </location>
</feature>
<accession>A0A1N7MJW6</accession>
<name>A0A1N7MJW6_9BACL</name>
<dbReference type="Gene3D" id="1.10.260.40">
    <property type="entry name" value="lambda repressor-like DNA-binding domains"/>
    <property type="match status" value="1"/>
</dbReference>
<dbReference type="CDD" id="cd00093">
    <property type="entry name" value="HTH_XRE"/>
    <property type="match status" value="1"/>
</dbReference>
<dbReference type="Pfam" id="PF01381">
    <property type="entry name" value="HTH_3"/>
    <property type="match status" value="1"/>
</dbReference>
<dbReference type="PROSITE" id="PS50943">
    <property type="entry name" value="HTH_CROC1"/>
    <property type="match status" value="1"/>
</dbReference>
<dbReference type="SUPFAM" id="SSF47413">
    <property type="entry name" value="lambda repressor-like DNA-binding domains"/>
    <property type="match status" value="1"/>
</dbReference>
<evidence type="ECO:0000259" key="1">
    <source>
        <dbReference type="PROSITE" id="PS50943"/>
    </source>
</evidence>
<dbReference type="SMART" id="SM00530">
    <property type="entry name" value="HTH_XRE"/>
    <property type="match status" value="1"/>
</dbReference>
<evidence type="ECO:0000313" key="2">
    <source>
        <dbReference type="EMBL" id="SIS86377.1"/>
    </source>
</evidence>
<dbReference type="RefSeq" id="WP_076525101.1">
    <property type="nucleotide sequence ID" value="NZ_CP048103.1"/>
</dbReference>
<dbReference type="OrthoDB" id="1150409at2"/>
<dbReference type="InterPro" id="IPR010982">
    <property type="entry name" value="Lambda_DNA-bd_dom_sf"/>
</dbReference>
<dbReference type="InterPro" id="IPR011990">
    <property type="entry name" value="TPR-like_helical_dom_sf"/>
</dbReference>
<dbReference type="Proteomes" id="UP000186795">
    <property type="component" value="Unassembled WGS sequence"/>
</dbReference>
<protein>
    <submittedName>
        <fullName evidence="2">Helix-turn-helix domain-containing protein</fullName>
    </submittedName>
</protein>
<evidence type="ECO:0000313" key="3">
    <source>
        <dbReference type="Proteomes" id="UP000186795"/>
    </source>
</evidence>
<sequence length="461" mass="52883">MENILRKQREEPWFQEVSPVELGKWIRQQRRERGLRLEDLAGVGLSVATISNIERGIPRVRPKKFALLLKKLKLGEKDWQKRPASGESGWKETLYTAEIFLRAGHPMEALRELERTGETGGLKSSRYHLLKGECFFRVGNLNRAEHCFLLALRLSQREPPESEGHIEAAAYCGLGEIRGEEGDWKRALLLTETGLKKVDSRKGESRLLFNLWRNRARCLLKLGRQWEALSALRMVWKSVDRNPFSEGALPLFVLRARIHLGLNQYAEALQFAREGLNRAAAEGKVGKIFELAGVLAEASLMNGDQERAQGYLRLLARMGDSVPAAERARGWTLLGKYHTRHREWREASVSFERARSLGQEAKRPDLLARVYLAWGDSEQAQKNFTGAISRYEEGLRILADLRDPMLERALRLQLARSWEGRDEKEFLRCLRKIYEFECGRREVKSDPSDEVSLPEEGLLAR</sequence>
<dbReference type="InterPro" id="IPR001387">
    <property type="entry name" value="Cro/C1-type_HTH"/>
</dbReference>
<proteinExistence type="predicted"/>
<dbReference type="InterPro" id="IPR019734">
    <property type="entry name" value="TPR_rpt"/>
</dbReference>
<dbReference type="SUPFAM" id="SSF48452">
    <property type="entry name" value="TPR-like"/>
    <property type="match status" value="2"/>
</dbReference>
<gene>
    <name evidence="2" type="ORF">SAMN05421790_106149</name>
</gene>
<dbReference type="Gene3D" id="1.25.40.10">
    <property type="entry name" value="Tetratricopeptide repeat domain"/>
    <property type="match status" value="2"/>
</dbReference>
<keyword evidence="3" id="KW-1185">Reference proteome</keyword>
<dbReference type="AlphaFoldDB" id="A0A1N7MJW6"/>